<dbReference type="Proteomes" id="UP000617734">
    <property type="component" value="Unassembled WGS sequence"/>
</dbReference>
<sequence>MLLLDGDEQQVREVARGIAMEAGTALWADHVEILTAGFGLEMQQLLPQCRGMYVPRLTTATADLARVLIEVHQAQHEDGTEPLP</sequence>
<evidence type="ECO:0000313" key="2">
    <source>
        <dbReference type="Proteomes" id="UP000617734"/>
    </source>
</evidence>
<organism evidence="1 2">
    <name type="scientific">Kitasatospora indigofera</name>
    <dbReference type="NCBI Taxonomy" id="67307"/>
    <lineage>
        <taxon>Bacteria</taxon>
        <taxon>Bacillati</taxon>
        <taxon>Actinomycetota</taxon>
        <taxon>Actinomycetes</taxon>
        <taxon>Kitasatosporales</taxon>
        <taxon>Streptomycetaceae</taxon>
        <taxon>Kitasatospora</taxon>
    </lineage>
</organism>
<keyword evidence="2" id="KW-1185">Reference proteome</keyword>
<dbReference type="RefSeq" id="WP_190213736.1">
    <property type="nucleotide sequence ID" value="NZ_BNBO01000040.1"/>
</dbReference>
<dbReference type="EMBL" id="BNBO01000040">
    <property type="protein sequence ID" value="GHH79118.1"/>
    <property type="molecule type" value="Genomic_DNA"/>
</dbReference>
<proteinExistence type="predicted"/>
<gene>
    <name evidence="1" type="ORF">GCM10018781_56450</name>
</gene>
<comment type="caution">
    <text evidence="1">The sequence shown here is derived from an EMBL/GenBank/DDBJ whole genome shotgun (WGS) entry which is preliminary data.</text>
</comment>
<dbReference type="GeneID" id="95355995"/>
<protein>
    <submittedName>
        <fullName evidence="1">Uncharacterized protein</fullName>
    </submittedName>
</protein>
<evidence type="ECO:0000313" key="1">
    <source>
        <dbReference type="EMBL" id="GHH79118.1"/>
    </source>
</evidence>
<reference evidence="1" key="1">
    <citation type="journal article" date="2014" name="Int. J. Syst. Evol. Microbiol.">
        <title>Complete genome sequence of Corynebacterium casei LMG S-19264T (=DSM 44701T), isolated from a smear-ripened cheese.</title>
        <authorList>
            <consortium name="US DOE Joint Genome Institute (JGI-PGF)"/>
            <person name="Walter F."/>
            <person name="Albersmeier A."/>
            <person name="Kalinowski J."/>
            <person name="Ruckert C."/>
        </authorList>
    </citation>
    <scope>NUCLEOTIDE SEQUENCE</scope>
    <source>
        <strain evidence="1">JCM 4646</strain>
    </source>
</reference>
<dbReference type="AlphaFoldDB" id="A0A919G6T7"/>
<name>A0A919G6T7_9ACTN</name>
<accession>A0A919G6T7</accession>
<reference evidence="1" key="2">
    <citation type="submission" date="2020-09" db="EMBL/GenBank/DDBJ databases">
        <authorList>
            <person name="Sun Q."/>
            <person name="Ohkuma M."/>
        </authorList>
    </citation>
    <scope>NUCLEOTIDE SEQUENCE</scope>
    <source>
        <strain evidence="1">JCM 4646</strain>
    </source>
</reference>